<dbReference type="EMBL" id="VSRR010034806">
    <property type="protein sequence ID" value="MPC72480.1"/>
    <property type="molecule type" value="Genomic_DNA"/>
</dbReference>
<evidence type="ECO:0000313" key="2">
    <source>
        <dbReference type="EMBL" id="MPC72480.1"/>
    </source>
</evidence>
<evidence type="ECO:0000313" key="3">
    <source>
        <dbReference type="Proteomes" id="UP000324222"/>
    </source>
</evidence>
<reference evidence="2 3" key="1">
    <citation type="submission" date="2019-05" db="EMBL/GenBank/DDBJ databases">
        <title>Another draft genome of Portunus trituberculatus and its Hox gene families provides insights of decapod evolution.</title>
        <authorList>
            <person name="Jeong J.-H."/>
            <person name="Song I."/>
            <person name="Kim S."/>
            <person name="Choi T."/>
            <person name="Kim D."/>
            <person name="Ryu S."/>
            <person name="Kim W."/>
        </authorList>
    </citation>
    <scope>NUCLEOTIDE SEQUENCE [LARGE SCALE GENOMIC DNA]</scope>
    <source>
        <tissue evidence="2">Muscle</tissue>
    </source>
</reference>
<name>A0A5B7HJ39_PORTR</name>
<feature type="compositionally biased region" description="Polar residues" evidence="1">
    <location>
        <begin position="26"/>
        <end position="43"/>
    </location>
</feature>
<evidence type="ECO:0000256" key="1">
    <source>
        <dbReference type="SAM" id="MobiDB-lite"/>
    </source>
</evidence>
<protein>
    <submittedName>
        <fullName evidence="2">Uncharacterized protein</fullName>
    </submittedName>
</protein>
<comment type="caution">
    <text evidence="2">The sequence shown here is derived from an EMBL/GenBank/DDBJ whole genome shotgun (WGS) entry which is preliminary data.</text>
</comment>
<proteinExistence type="predicted"/>
<feature type="region of interest" description="Disordered" evidence="1">
    <location>
        <begin position="1"/>
        <end position="72"/>
    </location>
</feature>
<dbReference type="AlphaFoldDB" id="A0A5B7HJ39"/>
<organism evidence="2 3">
    <name type="scientific">Portunus trituberculatus</name>
    <name type="common">Swimming crab</name>
    <name type="synonym">Neptunus trituberculatus</name>
    <dbReference type="NCBI Taxonomy" id="210409"/>
    <lineage>
        <taxon>Eukaryota</taxon>
        <taxon>Metazoa</taxon>
        <taxon>Ecdysozoa</taxon>
        <taxon>Arthropoda</taxon>
        <taxon>Crustacea</taxon>
        <taxon>Multicrustacea</taxon>
        <taxon>Malacostraca</taxon>
        <taxon>Eumalacostraca</taxon>
        <taxon>Eucarida</taxon>
        <taxon>Decapoda</taxon>
        <taxon>Pleocyemata</taxon>
        <taxon>Brachyura</taxon>
        <taxon>Eubrachyura</taxon>
        <taxon>Portunoidea</taxon>
        <taxon>Portunidae</taxon>
        <taxon>Portuninae</taxon>
        <taxon>Portunus</taxon>
    </lineage>
</organism>
<keyword evidence="3" id="KW-1185">Reference proteome</keyword>
<accession>A0A5B7HJ39</accession>
<sequence length="100" mass="11052">MKELRAPPLNARSRPTTPPTLVHDTNGGQEAQSHSVSSFNSSPYHEYHPVARHPLTSSHQYGPSPSPRPLLLTPCCRLARDNIAPHNSSVQRHRGCSSWP</sequence>
<dbReference type="Proteomes" id="UP000324222">
    <property type="component" value="Unassembled WGS sequence"/>
</dbReference>
<gene>
    <name evidence="2" type="ORF">E2C01_066789</name>
</gene>